<proteinExistence type="predicted"/>
<dbReference type="EMBL" id="BGZK01000118">
    <property type="protein sequence ID" value="GBP20458.1"/>
    <property type="molecule type" value="Genomic_DNA"/>
</dbReference>
<organism evidence="1 2">
    <name type="scientific">Eumeta variegata</name>
    <name type="common">Bagworm moth</name>
    <name type="synonym">Eumeta japonica</name>
    <dbReference type="NCBI Taxonomy" id="151549"/>
    <lineage>
        <taxon>Eukaryota</taxon>
        <taxon>Metazoa</taxon>
        <taxon>Ecdysozoa</taxon>
        <taxon>Arthropoda</taxon>
        <taxon>Hexapoda</taxon>
        <taxon>Insecta</taxon>
        <taxon>Pterygota</taxon>
        <taxon>Neoptera</taxon>
        <taxon>Endopterygota</taxon>
        <taxon>Lepidoptera</taxon>
        <taxon>Glossata</taxon>
        <taxon>Ditrysia</taxon>
        <taxon>Tineoidea</taxon>
        <taxon>Psychidae</taxon>
        <taxon>Oiketicinae</taxon>
        <taxon>Eumeta</taxon>
    </lineage>
</organism>
<comment type="caution">
    <text evidence="1">The sequence shown here is derived from an EMBL/GenBank/DDBJ whole genome shotgun (WGS) entry which is preliminary data.</text>
</comment>
<gene>
    <name evidence="1" type="ORF">EVAR_14707_1</name>
</gene>
<keyword evidence="2" id="KW-1185">Reference proteome</keyword>
<evidence type="ECO:0000313" key="1">
    <source>
        <dbReference type="EMBL" id="GBP20458.1"/>
    </source>
</evidence>
<sequence length="284" mass="31374">MNHLRTGIGINNRLDGARLLPQHSAYETCKSTITNRKQSYEENRQTNYELLMVWESEEASKEHPTSNDAIDVLLRMIDQLMSGSDRQNPPGCPSCRLYTRTVDTHTITYSKQKILLSMRDSPDAYRGSARELSPPRPFKGTKNAHLTMLGLEGAPRSERADRKLLPCETAQRGAGGGAGGAGGAVAAVIARISECAVRNVNFVSKAELHSLRVLRIIHRVVQLSMVSTQSVLLTLAVLHYLPQPIGEQPAARTALRKYLTSPRRVRAPSADLEGTQLKLLFLHS</sequence>
<name>A0A4C1U2H8_EUMVA</name>
<protein>
    <submittedName>
        <fullName evidence="1">Uncharacterized protein</fullName>
    </submittedName>
</protein>
<accession>A0A4C1U2H8</accession>
<evidence type="ECO:0000313" key="2">
    <source>
        <dbReference type="Proteomes" id="UP000299102"/>
    </source>
</evidence>
<dbReference type="Proteomes" id="UP000299102">
    <property type="component" value="Unassembled WGS sequence"/>
</dbReference>
<dbReference type="AlphaFoldDB" id="A0A4C1U2H8"/>
<reference evidence="1 2" key="1">
    <citation type="journal article" date="2019" name="Commun. Biol.">
        <title>The bagworm genome reveals a unique fibroin gene that provides high tensile strength.</title>
        <authorList>
            <person name="Kono N."/>
            <person name="Nakamura H."/>
            <person name="Ohtoshi R."/>
            <person name="Tomita M."/>
            <person name="Numata K."/>
            <person name="Arakawa K."/>
        </authorList>
    </citation>
    <scope>NUCLEOTIDE SEQUENCE [LARGE SCALE GENOMIC DNA]</scope>
</reference>